<feature type="compositionally biased region" description="Basic residues" evidence="1">
    <location>
        <begin position="11"/>
        <end position="28"/>
    </location>
</feature>
<organism evidence="2 3">
    <name type="scientific">Rattus norvegicus</name>
    <name type="common">Rat</name>
    <dbReference type="NCBI Taxonomy" id="10116"/>
    <lineage>
        <taxon>Eukaryota</taxon>
        <taxon>Metazoa</taxon>
        <taxon>Chordata</taxon>
        <taxon>Craniata</taxon>
        <taxon>Vertebrata</taxon>
        <taxon>Euteleostomi</taxon>
        <taxon>Mammalia</taxon>
        <taxon>Eutheria</taxon>
        <taxon>Euarchontoglires</taxon>
        <taxon>Glires</taxon>
        <taxon>Rodentia</taxon>
        <taxon>Myomorpha</taxon>
        <taxon>Muroidea</taxon>
        <taxon>Muridae</taxon>
        <taxon>Murinae</taxon>
        <taxon>Rattus</taxon>
    </lineage>
</organism>
<evidence type="ECO:0000256" key="1">
    <source>
        <dbReference type="SAM" id="MobiDB-lite"/>
    </source>
</evidence>
<protein>
    <submittedName>
        <fullName evidence="2">Regulator of G-protein signaling 9, isoform CRA_a</fullName>
    </submittedName>
</protein>
<dbReference type="EMBL" id="CH473948">
    <property type="protein sequence ID" value="EDM06455.1"/>
    <property type="molecule type" value="Genomic_DNA"/>
</dbReference>
<reference evidence="2 3" key="1">
    <citation type="submission" date="2005-07" db="EMBL/GenBank/DDBJ databases">
        <authorList>
            <person name="Mural R.J."/>
            <person name="Li P.W."/>
            <person name="Adams M.D."/>
            <person name="Amanatides P.G."/>
            <person name="Baden-Tillson H."/>
            <person name="Barnstead M."/>
            <person name="Chin S.H."/>
            <person name="Dew I."/>
            <person name="Evans C.A."/>
            <person name="Ferriera S."/>
            <person name="Flanigan M."/>
            <person name="Fosler C."/>
            <person name="Glodek A."/>
            <person name="Gu Z."/>
            <person name="Holt R.A."/>
            <person name="Jennings D."/>
            <person name="Kraft C.L."/>
            <person name="Lu F."/>
            <person name="Nguyen T."/>
            <person name="Nusskern D.R."/>
            <person name="Pfannkoch C.M."/>
            <person name="Sitter C."/>
            <person name="Sutton G.G."/>
            <person name="Venter J.C."/>
            <person name="Wang Z."/>
            <person name="Woodage T."/>
            <person name="Zheng X.H."/>
            <person name="Zhong F."/>
        </authorList>
    </citation>
    <scope>NUCLEOTIDE SEQUENCE [LARGE SCALE GENOMIC DNA]</scope>
    <source>
        <strain>BN</strain>
        <strain evidence="3">Sprague-Dawley</strain>
    </source>
</reference>
<gene>
    <name evidence="2 4" type="primary">Rgs9</name>
    <name evidence="2" type="ORF">rCG_35318</name>
</gene>
<evidence type="ECO:0000313" key="2">
    <source>
        <dbReference type="EMBL" id="EDM06455.1"/>
    </source>
</evidence>
<feature type="compositionally biased region" description="Polar residues" evidence="1">
    <location>
        <begin position="40"/>
        <end position="57"/>
    </location>
</feature>
<dbReference type="Proteomes" id="UP000234681">
    <property type="component" value="Chromosome 10"/>
</dbReference>
<evidence type="ECO:0000313" key="4">
    <source>
        <dbReference type="RGD" id="3572"/>
    </source>
</evidence>
<feature type="region of interest" description="Disordered" evidence="1">
    <location>
        <begin position="1"/>
        <end position="57"/>
    </location>
</feature>
<proteinExistence type="predicted"/>
<name>A6HKA0_RAT</name>
<sequence>MTPEQESLATRPRKRKSSAPGKAWRKGRRAEQGRAPERWSWQTPSDLGHTCSQTQVH</sequence>
<accession>A6HKA0</accession>
<evidence type="ECO:0000313" key="3">
    <source>
        <dbReference type="Proteomes" id="UP000234681"/>
    </source>
</evidence>
<dbReference type="AlphaFoldDB" id="A6HKA0"/>
<dbReference type="RGD" id="3572">
    <property type="gene designation" value="Rgs9"/>
</dbReference>